<evidence type="ECO:0000256" key="4">
    <source>
        <dbReference type="ARBA" id="ARBA00022461"/>
    </source>
</evidence>
<accession>A0A0N4V0G2</accession>
<dbReference type="InterPro" id="IPR001873">
    <property type="entry name" value="ENaC"/>
</dbReference>
<keyword evidence="4 13" id="KW-0894">Sodium channel</keyword>
<evidence type="ECO:0000256" key="7">
    <source>
        <dbReference type="ARBA" id="ARBA00023053"/>
    </source>
</evidence>
<dbReference type="PANTHER" id="PTHR11690">
    <property type="entry name" value="AMILORIDE-SENSITIVE SODIUM CHANNEL-RELATED"/>
    <property type="match status" value="1"/>
</dbReference>
<sequence>MITARWPLHIEYSACQCSGLRCTKTDISGDTKGCICISDSLSPLYCDSVDHWEFHYCAYCSINGLCKRFSRFSHESNCICRLGSHTDCFAVETTSENDLPHTNVVRIRRENKHLAEKVLSRYEAILAVYSACSCKSPNAQCKATPSLQNGTMCMCYYDKSTGYLWHCYLPHKWVEKRCTCNAYGECNEAVGDNLLPCICVPDISDKYPCLKIPAPETNGEAQSQKSVTDRFANRLVKVWEIQTTKSPAFEEADEDNFDLRVDSDLSLKMKAAEKVKHAVNNLTETQKVALSYAKEEFITKCSFNGRACSVEEDFSTYIDPTFGNCFTFNYNASRNMTSEKAGNAYGLRFQVFVNVSEYLPTTESAGVRITVHDQDEQPFPDTHGHSAPTGSVSSFGIRLKRIMRLSHPYGDCIDDKLARTDEYIYHNKTYTTEGCHRSCVQKYFANKCGCGDPRFPPYKNFPNCPYDDFEKKKCLREGILFVATSMEKLRCMCFQPCKQQVYSVSYSASRWPAGPRSMPDCIFSPSPEDCLNYYREHGALIEVFFEQLNYESLFSNLLSDFGGQFGLWMGVSVITLIEFGILAAEVIMKISCFGLPLSKHQTPDLNERINMADGDAKILPKKGKRTTIRTGRTREKS</sequence>
<dbReference type="EMBL" id="UXUI01007511">
    <property type="protein sequence ID" value="VDD87969.1"/>
    <property type="molecule type" value="Genomic_DNA"/>
</dbReference>
<dbReference type="GO" id="GO:0005886">
    <property type="term" value="C:plasma membrane"/>
    <property type="evidence" value="ECO:0007669"/>
    <property type="project" value="TreeGrafter"/>
</dbReference>
<reference evidence="16" key="1">
    <citation type="submission" date="2016-04" db="UniProtKB">
        <authorList>
            <consortium name="WormBaseParasite"/>
        </authorList>
    </citation>
    <scope>IDENTIFICATION</scope>
</reference>
<reference evidence="14 15" key="2">
    <citation type="submission" date="2018-10" db="EMBL/GenBank/DDBJ databases">
        <authorList>
            <consortium name="Pathogen Informatics"/>
        </authorList>
    </citation>
    <scope>NUCLEOTIDE SEQUENCE [LARGE SCALE GENOMIC DNA]</scope>
</reference>
<gene>
    <name evidence="14" type="ORF">EVEC_LOCUS3112</name>
</gene>
<evidence type="ECO:0000256" key="8">
    <source>
        <dbReference type="ARBA" id="ARBA00023065"/>
    </source>
</evidence>
<evidence type="ECO:0000256" key="13">
    <source>
        <dbReference type="RuleBase" id="RU000679"/>
    </source>
</evidence>
<keyword evidence="7" id="KW-0915">Sodium</keyword>
<dbReference type="STRING" id="51028.A0A0N4V0G2"/>
<evidence type="ECO:0000313" key="14">
    <source>
        <dbReference type="EMBL" id="VDD87969.1"/>
    </source>
</evidence>
<dbReference type="GO" id="GO:0015280">
    <property type="term" value="F:ligand-gated sodium channel activity"/>
    <property type="evidence" value="ECO:0007669"/>
    <property type="project" value="TreeGrafter"/>
</dbReference>
<evidence type="ECO:0000256" key="11">
    <source>
        <dbReference type="ARBA" id="ARBA00023201"/>
    </source>
</evidence>
<keyword evidence="8 13" id="KW-0406">Ion transport</keyword>
<evidence type="ECO:0000256" key="10">
    <source>
        <dbReference type="ARBA" id="ARBA00023180"/>
    </source>
</evidence>
<evidence type="ECO:0000313" key="15">
    <source>
        <dbReference type="Proteomes" id="UP000274131"/>
    </source>
</evidence>
<keyword evidence="10" id="KW-0325">Glycoprotein</keyword>
<dbReference type="PRINTS" id="PR01078">
    <property type="entry name" value="AMINACHANNEL"/>
</dbReference>
<evidence type="ECO:0000256" key="6">
    <source>
        <dbReference type="ARBA" id="ARBA00022989"/>
    </source>
</evidence>
<keyword evidence="9" id="KW-0472">Membrane</keyword>
<comment type="similarity">
    <text evidence="2 13">Belongs to the amiloride-sensitive sodium channel (TC 1.A.6) family.</text>
</comment>
<name>A0A0N4V0G2_ENTVE</name>
<dbReference type="PANTHER" id="PTHR11690:SF282">
    <property type="entry name" value="DEGENERIN-LIKE PROTEIN ASIC-1"/>
    <property type="match status" value="1"/>
</dbReference>
<comment type="subcellular location">
    <subcellularLocation>
        <location evidence="1">Membrane</location>
        <topology evidence="1">Multi-pass membrane protein</topology>
    </subcellularLocation>
</comment>
<dbReference type="OrthoDB" id="6021021at2759"/>
<evidence type="ECO:0000256" key="1">
    <source>
        <dbReference type="ARBA" id="ARBA00004141"/>
    </source>
</evidence>
<evidence type="ECO:0000256" key="5">
    <source>
        <dbReference type="ARBA" id="ARBA00022692"/>
    </source>
</evidence>
<evidence type="ECO:0000256" key="3">
    <source>
        <dbReference type="ARBA" id="ARBA00022448"/>
    </source>
</evidence>
<evidence type="ECO:0000256" key="12">
    <source>
        <dbReference type="ARBA" id="ARBA00023303"/>
    </source>
</evidence>
<evidence type="ECO:0000256" key="2">
    <source>
        <dbReference type="ARBA" id="ARBA00007193"/>
    </source>
</evidence>
<keyword evidence="11 13" id="KW-0739">Sodium transport</keyword>
<keyword evidence="5 13" id="KW-0812">Transmembrane</keyword>
<proteinExistence type="inferred from homology"/>
<dbReference type="WBParaSite" id="EVEC_0000340401-mRNA-1">
    <property type="protein sequence ID" value="EVEC_0000340401-mRNA-1"/>
    <property type="gene ID" value="EVEC_0000340401"/>
</dbReference>
<keyword evidence="3 13" id="KW-0813">Transport</keyword>
<protein>
    <submittedName>
        <fullName evidence="16">Amiloride-sensitive sodium channel</fullName>
    </submittedName>
</protein>
<evidence type="ECO:0000256" key="9">
    <source>
        <dbReference type="ARBA" id="ARBA00023136"/>
    </source>
</evidence>
<dbReference type="Pfam" id="PF00858">
    <property type="entry name" value="ASC"/>
    <property type="match status" value="1"/>
</dbReference>
<keyword evidence="6" id="KW-1133">Transmembrane helix</keyword>
<evidence type="ECO:0000313" key="16">
    <source>
        <dbReference type="WBParaSite" id="EVEC_0000340401-mRNA-1"/>
    </source>
</evidence>
<dbReference type="Gene3D" id="2.60.470.10">
    <property type="entry name" value="Acid-sensing ion channels like domains"/>
    <property type="match status" value="1"/>
</dbReference>
<dbReference type="Proteomes" id="UP000274131">
    <property type="component" value="Unassembled WGS sequence"/>
</dbReference>
<keyword evidence="15" id="KW-1185">Reference proteome</keyword>
<dbReference type="Gene3D" id="1.10.287.770">
    <property type="entry name" value="YojJ-like"/>
    <property type="match status" value="1"/>
</dbReference>
<keyword evidence="12 13" id="KW-0407">Ion channel</keyword>
<organism evidence="16">
    <name type="scientific">Enterobius vermicularis</name>
    <name type="common">Human pinworm</name>
    <dbReference type="NCBI Taxonomy" id="51028"/>
    <lineage>
        <taxon>Eukaryota</taxon>
        <taxon>Metazoa</taxon>
        <taxon>Ecdysozoa</taxon>
        <taxon>Nematoda</taxon>
        <taxon>Chromadorea</taxon>
        <taxon>Rhabditida</taxon>
        <taxon>Spirurina</taxon>
        <taxon>Oxyuridomorpha</taxon>
        <taxon>Oxyuroidea</taxon>
        <taxon>Oxyuridae</taxon>
        <taxon>Enterobius</taxon>
    </lineage>
</organism>
<dbReference type="AlphaFoldDB" id="A0A0N4V0G2"/>